<comment type="caution">
    <text evidence="2">The sequence shown here is derived from an EMBL/GenBank/DDBJ whole genome shotgun (WGS) entry which is preliminary data.</text>
</comment>
<evidence type="ECO:0000256" key="1">
    <source>
        <dbReference type="SAM" id="Phobius"/>
    </source>
</evidence>
<keyword evidence="1" id="KW-1133">Transmembrane helix</keyword>
<keyword evidence="1" id="KW-0812">Transmembrane</keyword>
<accession>A0A9X0CXY9</accession>
<protein>
    <submittedName>
        <fullName evidence="2">Uncharacterized protein</fullName>
    </submittedName>
</protein>
<feature type="transmembrane region" description="Helical" evidence="1">
    <location>
        <begin position="195"/>
        <end position="216"/>
    </location>
</feature>
<dbReference type="EMBL" id="MU826356">
    <property type="protein sequence ID" value="KAJ7379676.1"/>
    <property type="molecule type" value="Genomic_DNA"/>
</dbReference>
<keyword evidence="3" id="KW-1185">Reference proteome</keyword>
<gene>
    <name evidence="2" type="ORF">OS493_014080</name>
</gene>
<organism evidence="2 3">
    <name type="scientific">Desmophyllum pertusum</name>
    <dbReference type="NCBI Taxonomy" id="174260"/>
    <lineage>
        <taxon>Eukaryota</taxon>
        <taxon>Metazoa</taxon>
        <taxon>Cnidaria</taxon>
        <taxon>Anthozoa</taxon>
        <taxon>Hexacorallia</taxon>
        <taxon>Scleractinia</taxon>
        <taxon>Caryophylliina</taxon>
        <taxon>Caryophylliidae</taxon>
        <taxon>Desmophyllum</taxon>
    </lineage>
</organism>
<name>A0A9X0CXY9_9CNID</name>
<dbReference type="AlphaFoldDB" id="A0A9X0CXY9"/>
<reference evidence="2" key="1">
    <citation type="submission" date="2023-01" db="EMBL/GenBank/DDBJ databases">
        <title>Genome assembly of the deep-sea coral Lophelia pertusa.</title>
        <authorList>
            <person name="Herrera S."/>
            <person name="Cordes E."/>
        </authorList>
    </citation>
    <scope>NUCLEOTIDE SEQUENCE</scope>
    <source>
        <strain evidence="2">USNM1676648</strain>
        <tissue evidence="2">Polyp</tissue>
    </source>
</reference>
<evidence type="ECO:0000313" key="2">
    <source>
        <dbReference type="EMBL" id="KAJ7379676.1"/>
    </source>
</evidence>
<feature type="transmembrane region" description="Helical" evidence="1">
    <location>
        <begin position="78"/>
        <end position="97"/>
    </location>
</feature>
<feature type="transmembrane region" description="Helical" evidence="1">
    <location>
        <begin position="118"/>
        <end position="137"/>
    </location>
</feature>
<evidence type="ECO:0000313" key="3">
    <source>
        <dbReference type="Proteomes" id="UP001163046"/>
    </source>
</evidence>
<proteinExistence type="predicted"/>
<feature type="transmembrane region" description="Helical" evidence="1">
    <location>
        <begin position="236"/>
        <end position="254"/>
    </location>
</feature>
<keyword evidence="1" id="KW-0472">Membrane</keyword>
<feature type="transmembrane region" description="Helical" evidence="1">
    <location>
        <begin position="143"/>
        <end position="164"/>
    </location>
</feature>
<dbReference type="Proteomes" id="UP001163046">
    <property type="component" value="Unassembled WGS sequence"/>
</dbReference>
<sequence>MNPSYLLLMAFHVVGVSFNIRMLVSCFKDKAKYTVLQKCRPVMIFQCSLHLILLAVSANEVTKAFSKEQKQEWCGPNGVLMTSVGFFLIYNLLAILAMEDHTIVCLKRELSPKMAMSATLMAGIFSCGILFGANVLSTAELCASHIASTTACSLMMIVLLLLAWRICTHVDHHTTKTSTETSLLLNFMSKNKATALLTVLIVVCIVLTILEVLSSMVTRFHESNVKFNETKFYKNIFYLNVIWFSVGIALPFIFQQLIDSSADVEETTDENHSSDKIAYLVLA</sequence>
<feature type="transmembrane region" description="Helical" evidence="1">
    <location>
        <begin position="6"/>
        <end position="27"/>
    </location>
</feature>